<organism evidence="1">
    <name type="scientific">Brassica cretica</name>
    <name type="common">Mustard</name>
    <dbReference type="NCBI Taxonomy" id="69181"/>
    <lineage>
        <taxon>Eukaryota</taxon>
        <taxon>Viridiplantae</taxon>
        <taxon>Streptophyta</taxon>
        <taxon>Embryophyta</taxon>
        <taxon>Tracheophyta</taxon>
        <taxon>Spermatophyta</taxon>
        <taxon>Magnoliopsida</taxon>
        <taxon>eudicotyledons</taxon>
        <taxon>Gunneridae</taxon>
        <taxon>Pentapetalae</taxon>
        <taxon>rosids</taxon>
        <taxon>malvids</taxon>
        <taxon>Brassicales</taxon>
        <taxon>Brassicaceae</taxon>
        <taxon>Brassiceae</taxon>
        <taxon>Brassica</taxon>
    </lineage>
</organism>
<dbReference type="EMBL" id="QGKY02000190">
    <property type="protein sequence ID" value="KAF2588348.1"/>
    <property type="molecule type" value="Genomic_DNA"/>
</dbReference>
<dbReference type="AlphaFoldDB" id="A0A8S9K3M6"/>
<gene>
    <name evidence="2" type="ORF">DY000_02057415</name>
    <name evidence="1" type="ORF">F2Q70_00041526</name>
</gene>
<proteinExistence type="predicted"/>
<reference evidence="2 3" key="3">
    <citation type="journal article" date="2020" name="BMC Genomics">
        <title>Intraspecific diversification of the crop wild relative Brassica cretica Lam. using demographic model selection.</title>
        <authorList>
            <person name="Kioukis A."/>
            <person name="Michalopoulou V.A."/>
            <person name="Briers L."/>
            <person name="Pirintsos S."/>
            <person name="Studholme D.J."/>
            <person name="Pavlidis P."/>
            <person name="Sarris P.F."/>
        </authorList>
    </citation>
    <scope>NUCLEOTIDE SEQUENCE [LARGE SCALE GENOMIC DNA]</scope>
    <source>
        <strain evidence="3">cv. PFS-1207/04</strain>
        <strain evidence="2">PFS-1207/04</strain>
    </source>
</reference>
<reference evidence="2" key="2">
    <citation type="submission" date="2019-12" db="EMBL/GenBank/DDBJ databases">
        <authorList>
            <person name="Studholme D.J."/>
            <person name="Sarris P."/>
        </authorList>
    </citation>
    <scope>NUCLEOTIDE SEQUENCE</scope>
    <source>
        <strain evidence="2">PFS-1207/04</strain>
        <tissue evidence="2">Leaf</tissue>
    </source>
</reference>
<keyword evidence="3" id="KW-1185">Reference proteome</keyword>
<dbReference type="EMBL" id="QGKV02002055">
    <property type="protein sequence ID" value="KAF3496373.1"/>
    <property type="molecule type" value="Genomic_DNA"/>
</dbReference>
<evidence type="ECO:0000313" key="2">
    <source>
        <dbReference type="EMBL" id="KAF3496373.1"/>
    </source>
</evidence>
<evidence type="ECO:0000313" key="1">
    <source>
        <dbReference type="EMBL" id="KAF2588348.1"/>
    </source>
</evidence>
<name>A0A8S9K3M6_BRACR</name>
<dbReference type="Proteomes" id="UP000266723">
    <property type="component" value="Unassembled WGS sequence"/>
</dbReference>
<comment type="caution">
    <text evidence="1">The sequence shown here is derived from an EMBL/GenBank/DDBJ whole genome shotgun (WGS) entry which is preliminary data.</text>
</comment>
<evidence type="ECO:0000313" key="3">
    <source>
        <dbReference type="Proteomes" id="UP000266723"/>
    </source>
</evidence>
<protein>
    <submittedName>
        <fullName evidence="1">Uncharacterized protein</fullName>
    </submittedName>
</protein>
<reference evidence="1" key="1">
    <citation type="submission" date="2019-12" db="EMBL/GenBank/DDBJ databases">
        <title>Genome sequencing and annotation of Brassica cretica.</title>
        <authorList>
            <person name="Studholme D.J."/>
            <person name="Sarris P.F."/>
        </authorList>
    </citation>
    <scope>NUCLEOTIDE SEQUENCE</scope>
    <source>
        <strain evidence="1">PFS-102/07</strain>
        <tissue evidence="1">Leaf</tissue>
    </source>
</reference>
<accession>A0A8S9K3M6</accession>
<sequence length="105" mass="12580">MLDSSTVLSLIMNLFVYVDEMMMMIDESQIQEAVQVSFDDTSSIRFVPTRKKARGQVRKYKQMIKKENKKKIYKKMISLEECVRKSLAMEEELWFYLVDMTLTYR</sequence>